<comment type="caution">
    <text evidence="4">The sequence shown here is derived from an EMBL/GenBank/DDBJ whole genome shotgun (WGS) entry which is preliminary data.</text>
</comment>
<dbReference type="GO" id="GO:0000976">
    <property type="term" value="F:transcription cis-regulatory region binding"/>
    <property type="evidence" value="ECO:0007669"/>
    <property type="project" value="TreeGrafter"/>
</dbReference>
<dbReference type="InterPro" id="IPR009057">
    <property type="entry name" value="Homeodomain-like_sf"/>
</dbReference>
<dbReference type="PANTHER" id="PTHR30055:SF226">
    <property type="entry name" value="HTH-TYPE TRANSCRIPTIONAL REGULATOR PKSA"/>
    <property type="match status" value="1"/>
</dbReference>
<dbReference type="SUPFAM" id="SSF46689">
    <property type="entry name" value="Homeodomain-like"/>
    <property type="match status" value="1"/>
</dbReference>
<evidence type="ECO:0000256" key="1">
    <source>
        <dbReference type="ARBA" id="ARBA00023125"/>
    </source>
</evidence>
<sequence>MRQRLLEATIDCLVEYGYAGTTTTRVAERAGVTRGAQLHHFRTKNDLVTAAVRHLAVKRADAALEQVDRLRGSDDVLDAALDLLWDVHQGPIFAATAELWMAARTDPDLQAQLRQVEPMVNSALLSFGAELVPGFANHPQLRHWAYTAMDVVRGLLVGSGVIGDAQLEQRWRRAKAHLKIVGEQLLADAGATYLQP</sequence>
<dbReference type="EMBL" id="SFCC01000023">
    <property type="protein sequence ID" value="RZQ59598.1"/>
    <property type="molecule type" value="Genomic_DNA"/>
</dbReference>
<dbReference type="Gene3D" id="1.10.357.10">
    <property type="entry name" value="Tetracycline Repressor, domain 2"/>
    <property type="match status" value="1"/>
</dbReference>
<evidence type="ECO:0000313" key="5">
    <source>
        <dbReference type="Proteomes" id="UP000292003"/>
    </source>
</evidence>
<dbReference type="InterPro" id="IPR050109">
    <property type="entry name" value="HTH-type_TetR-like_transc_reg"/>
</dbReference>
<gene>
    <name evidence="4" type="ORF">EWH70_33435</name>
</gene>
<dbReference type="InterPro" id="IPR001647">
    <property type="entry name" value="HTH_TetR"/>
</dbReference>
<evidence type="ECO:0000313" key="4">
    <source>
        <dbReference type="EMBL" id="RZQ59598.1"/>
    </source>
</evidence>
<name>A0A4Q7IYS9_9PSEU</name>
<dbReference type="PRINTS" id="PR00455">
    <property type="entry name" value="HTHTETR"/>
</dbReference>
<feature type="DNA-binding region" description="H-T-H motif" evidence="2">
    <location>
        <begin position="22"/>
        <end position="41"/>
    </location>
</feature>
<evidence type="ECO:0000256" key="2">
    <source>
        <dbReference type="PROSITE-ProRule" id="PRU00335"/>
    </source>
</evidence>
<dbReference type="GO" id="GO:0003700">
    <property type="term" value="F:DNA-binding transcription factor activity"/>
    <property type="evidence" value="ECO:0007669"/>
    <property type="project" value="TreeGrafter"/>
</dbReference>
<evidence type="ECO:0000259" key="3">
    <source>
        <dbReference type="PROSITE" id="PS50977"/>
    </source>
</evidence>
<organism evidence="4 5">
    <name type="scientific">Amycolatopsis suaedae</name>
    <dbReference type="NCBI Taxonomy" id="2510978"/>
    <lineage>
        <taxon>Bacteria</taxon>
        <taxon>Bacillati</taxon>
        <taxon>Actinomycetota</taxon>
        <taxon>Actinomycetes</taxon>
        <taxon>Pseudonocardiales</taxon>
        <taxon>Pseudonocardiaceae</taxon>
        <taxon>Amycolatopsis</taxon>
    </lineage>
</organism>
<protein>
    <submittedName>
        <fullName evidence="4">TetR/AcrR family transcriptional regulator</fullName>
    </submittedName>
</protein>
<reference evidence="4 5" key="1">
    <citation type="submission" date="2019-02" db="EMBL/GenBank/DDBJ databases">
        <title>Draft genome sequence of Amycolatopsis sp. 8-3EHSu isolated from roots of Suaeda maritima.</title>
        <authorList>
            <person name="Duangmal K."/>
            <person name="Chantavorakit T."/>
        </authorList>
    </citation>
    <scope>NUCLEOTIDE SEQUENCE [LARGE SCALE GENOMIC DNA]</scope>
    <source>
        <strain evidence="4 5">8-3EHSu</strain>
    </source>
</reference>
<keyword evidence="5" id="KW-1185">Reference proteome</keyword>
<dbReference type="AlphaFoldDB" id="A0A4Q7IYS9"/>
<dbReference type="PROSITE" id="PS50977">
    <property type="entry name" value="HTH_TETR_2"/>
    <property type="match status" value="1"/>
</dbReference>
<dbReference type="OrthoDB" id="4538622at2"/>
<dbReference type="Pfam" id="PF00440">
    <property type="entry name" value="TetR_N"/>
    <property type="match status" value="1"/>
</dbReference>
<dbReference type="PANTHER" id="PTHR30055">
    <property type="entry name" value="HTH-TYPE TRANSCRIPTIONAL REGULATOR RUTR"/>
    <property type="match status" value="1"/>
</dbReference>
<feature type="domain" description="HTH tetR-type" evidence="3">
    <location>
        <begin position="1"/>
        <end position="59"/>
    </location>
</feature>
<keyword evidence="1 2" id="KW-0238">DNA-binding</keyword>
<proteinExistence type="predicted"/>
<accession>A0A4Q7IYS9</accession>
<dbReference type="Proteomes" id="UP000292003">
    <property type="component" value="Unassembled WGS sequence"/>
</dbReference>